<gene>
    <name evidence="4" type="ORF">GSMUA_156360.1</name>
</gene>
<reference evidence="5" key="2">
    <citation type="submission" date="2021-05" db="UniProtKB">
        <authorList>
            <consortium name="EnsemblPlants"/>
        </authorList>
    </citation>
    <scope>IDENTIFICATION</scope>
    <source>
        <strain evidence="5">subsp. malaccensis</strain>
    </source>
</reference>
<dbReference type="Pfam" id="PF12222">
    <property type="entry name" value="PNGaseA"/>
    <property type="match status" value="1"/>
</dbReference>
<evidence type="ECO:0000313" key="4">
    <source>
        <dbReference type="EMBL" id="CAG1845841.1"/>
    </source>
</evidence>
<evidence type="ECO:0000313" key="6">
    <source>
        <dbReference type="Proteomes" id="UP000012960"/>
    </source>
</evidence>
<feature type="compositionally biased region" description="Low complexity" evidence="1">
    <location>
        <begin position="96"/>
        <end position="107"/>
    </location>
</feature>
<keyword evidence="2" id="KW-0732">Signal</keyword>
<dbReference type="InParanoid" id="A0A804JEQ3"/>
<feature type="signal peptide" evidence="2">
    <location>
        <begin position="1"/>
        <end position="22"/>
    </location>
</feature>
<dbReference type="Proteomes" id="UP000012960">
    <property type="component" value="Unplaced"/>
</dbReference>
<dbReference type="Gramene" id="Ma06_t10310.1">
    <property type="protein sequence ID" value="Ma06_p10310.1"/>
    <property type="gene ID" value="Ma06_g10310"/>
</dbReference>
<dbReference type="InterPro" id="IPR056948">
    <property type="entry name" value="PNGaseA_N"/>
</dbReference>
<feature type="compositionally biased region" description="Pro residues" evidence="1">
    <location>
        <begin position="121"/>
        <end position="164"/>
    </location>
</feature>
<dbReference type="EnsemblPlants" id="Ma06_t10310.1">
    <property type="protein sequence ID" value="Ma06_p10310.1"/>
    <property type="gene ID" value="Ma06_g10310"/>
</dbReference>
<accession>A0A804JEQ3</accession>
<protein>
    <submittedName>
        <fullName evidence="4">(wild Malaysian banana) hypothetical protein</fullName>
    </submittedName>
</protein>
<name>A0A804JEQ3_MUSAM</name>
<evidence type="ECO:0000259" key="3">
    <source>
        <dbReference type="Pfam" id="PF12222"/>
    </source>
</evidence>
<feature type="compositionally biased region" description="Pro residues" evidence="1">
    <location>
        <begin position="39"/>
        <end position="95"/>
    </location>
</feature>
<reference evidence="4" key="1">
    <citation type="submission" date="2021-03" db="EMBL/GenBank/DDBJ databases">
        <authorList>
            <consortium name="Genoscope - CEA"/>
            <person name="William W."/>
        </authorList>
    </citation>
    <scope>NUCLEOTIDE SEQUENCE</scope>
    <source>
        <strain evidence="4">Doubled-haploid Pahang</strain>
    </source>
</reference>
<sequence>MHLTRLPLFSCIFLLLTSAVKALPLDPSCLPTGFTCSPLPSPSPSPVPPPLSSAPELLPPSLTPSPSLPPLPSPPSTPSPLLPPASPPPPSPALPPSSSLSPSSISPLLPPSDSPASSATPMPPPIPSPSPTPSLPFPPPSPVAPPSPIIPSPTPSLPFPPTLPAVPSSPILSPAPSPLSPPSPPPIPTPSPSPFSPPSPTPSPLSPPSPPPIPTPSPSPFSPPSPTPSPLSPPSPPPSSSPFSPPSPTPTPSPFPPPEPSPLAPASPIIPSPPLPPSPWPETMVEYFDPTLPPILPAHDPKCSVPILLRDFANAVGAPPIHANYKPPLNCPAPWSRVILELSGSASDAQKDRIAAVWLGGAEILRTTTPLPMAPGAFWHVHKDITRYTSLLHIANSFSMMLDNSFTTLPGVYTINVTLHFYRGPLCGSVMQSNTETTEAKLNSVLTAYPIIKGIYRDPADLIIPISNGTGGAGFWFRIENETDVHTTAVVIPNNTYRAVLEVYVSHHGGDEYWYANPLRSGDLQLKPDGLESAKPNGGFRQVVATIDGRYVGSALPFPVIYPSSINPFFWAPVTPIGAYDHPSYDLELTPFISLLVDSKPHEFGLTVRDSQPYWLVSANLHIWLDAWSDAVEAGLLRYKAPPLRLSRQADWEANEGKSEIEGQVTIRFSGWVNSYRGNITTSVRHRIKFKSHVEVEENGESKNIEVESRSRTNVRTVKDHKVLQRAAMDMEAPLEMTVITTNGGGRSLFHKTKLVHQLKETRSLIEGKNTAFSTLADRQESEGSVLTEDGAALWGKGDTKSTYKFRDEKSCYMRTVNMIGGKVEEDEETASCVAVAAS</sequence>
<proteinExistence type="predicted"/>
<organism evidence="5 6">
    <name type="scientific">Musa acuminata subsp. malaccensis</name>
    <name type="common">Wild banana</name>
    <name type="synonym">Musa malaccensis</name>
    <dbReference type="NCBI Taxonomy" id="214687"/>
    <lineage>
        <taxon>Eukaryota</taxon>
        <taxon>Viridiplantae</taxon>
        <taxon>Streptophyta</taxon>
        <taxon>Embryophyta</taxon>
        <taxon>Tracheophyta</taxon>
        <taxon>Spermatophyta</taxon>
        <taxon>Magnoliopsida</taxon>
        <taxon>Liliopsida</taxon>
        <taxon>Zingiberales</taxon>
        <taxon>Musaceae</taxon>
        <taxon>Musa</taxon>
    </lineage>
</organism>
<dbReference type="OrthoDB" id="1612078at2759"/>
<feature type="domain" description="Peptide N-acetyl-beta-D-glucosaminyl asparaginase amidase A N-terminal" evidence="3">
    <location>
        <begin position="299"/>
        <end position="640"/>
    </location>
</feature>
<dbReference type="AlphaFoldDB" id="A0A804JEQ3"/>
<dbReference type="PANTHER" id="PTHR31104">
    <property type="entry name" value="PEPTIDE-N4-(N-ACETYL-BETA-GLUCOSAMINYL)ASPARAGINE AMIDASE A PROTEIN"/>
    <property type="match status" value="1"/>
</dbReference>
<feature type="chain" id="PRO_5036407801" evidence="2">
    <location>
        <begin position="23"/>
        <end position="839"/>
    </location>
</feature>
<feature type="compositionally biased region" description="Pro residues" evidence="1">
    <location>
        <begin position="173"/>
        <end position="275"/>
    </location>
</feature>
<feature type="region of interest" description="Disordered" evidence="1">
    <location>
        <begin position="38"/>
        <end position="275"/>
    </location>
</feature>
<dbReference type="EMBL" id="HG996471">
    <property type="protein sequence ID" value="CAG1845841.1"/>
    <property type="molecule type" value="Genomic_DNA"/>
</dbReference>
<evidence type="ECO:0000256" key="2">
    <source>
        <dbReference type="SAM" id="SignalP"/>
    </source>
</evidence>
<evidence type="ECO:0000313" key="5">
    <source>
        <dbReference type="EnsemblPlants" id="Ma06_p10310.1"/>
    </source>
</evidence>
<evidence type="ECO:0000256" key="1">
    <source>
        <dbReference type="SAM" id="MobiDB-lite"/>
    </source>
</evidence>
<dbReference type="InterPro" id="IPR021102">
    <property type="entry name" value="PNGase_A"/>
</dbReference>
<dbReference type="KEGG" id="mus:103987322"/>
<keyword evidence="6" id="KW-1185">Reference proteome</keyword>